<feature type="transmembrane region" description="Helical" evidence="1">
    <location>
        <begin position="115"/>
        <end position="136"/>
    </location>
</feature>
<name>A0AAW5R100_9HYPH</name>
<organism evidence="2 3">
    <name type="scientific">Microbaculum marinisediminis</name>
    <dbReference type="NCBI Taxonomy" id="2931392"/>
    <lineage>
        <taxon>Bacteria</taxon>
        <taxon>Pseudomonadati</taxon>
        <taxon>Pseudomonadota</taxon>
        <taxon>Alphaproteobacteria</taxon>
        <taxon>Hyphomicrobiales</taxon>
        <taxon>Tepidamorphaceae</taxon>
        <taxon>Microbaculum</taxon>
    </lineage>
</organism>
<evidence type="ECO:0000313" key="3">
    <source>
        <dbReference type="Proteomes" id="UP001320898"/>
    </source>
</evidence>
<sequence length="437" mass="46298">MPDVSVSLTGLLRPWVRLARSFVAVPAFFALLAVLLAVGMLQLHLGSDHVSGTIDRVLPPLNPDTARTLLSVIAGSMMTVLSLVYSLTLIVFTLAAGNIGPRLIERFTNDRTTQVTAGLLVGTFGYTVIVLSRIDAETVPRGATFGALLLTGVTLASLIVFIRSVAERVSIDNEIGRVSAQLIEELEKIGARETADDPALEELRGDGGAIAVSSTADGYVTALDAYAITAAARETDAFVEMKVRQGDFVIAGQEIAVVTGAEDLEGLDDVIRSAMFLERRRTSESDAEFSVHLLVEIAMRALSPGINDSYTAIACIDQLSAALALPVRGYAPPPLTKDSEGTPRLWFDGVSVETLVGTALHPLRRASAGNVTVTLRLIRAIGRLAGVAHASHHGLLEKHIALILEDARREIGNEADLNEVETAAAAALEDLNAAPAD</sequence>
<reference evidence="2 3" key="1">
    <citation type="submission" date="2022-04" db="EMBL/GenBank/DDBJ databases">
        <authorList>
            <person name="Ye Y.-Q."/>
            <person name="Du Z.-J."/>
        </authorList>
    </citation>
    <scope>NUCLEOTIDE SEQUENCE [LARGE SCALE GENOMIC DNA]</scope>
    <source>
        <strain evidence="2 3">A6E488</strain>
    </source>
</reference>
<dbReference type="AlphaFoldDB" id="A0AAW5R100"/>
<dbReference type="EMBL" id="JALIDZ010000008">
    <property type="protein sequence ID" value="MCT8973653.1"/>
    <property type="molecule type" value="Genomic_DNA"/>
</dbReference>
<feature type="transmembrane region" description="Helical" evidence="1">
    <location>
        <begin position="142"/>
        <end position="162"/>
    </location>
</feature>
<dbReference type="RefSeq" id="WP_261617234.1">
    <property type="nucleotide sequence ID" value="NZ_JALIDZ010000008.1"/>
</dbReference>
<keyword evidence="1" id="KW-1133">Transmembrane helix</keyword>
<keyword evidence="1" id="KW-0472">Membrane</keyword>
<dbReference type="Proteomes" id="UP001320898">
    <property type="component" value="Unassembled WGS sequence"/>
</dbReference>
<keyword evidence="3" id="KW-1185">Reference proteome</keyword>
<gene>
    <name evidence="2" type="ORF">MUB46_17455</name>
</gene>
<accession>A0AAW5R100</accession>
<dbReference type="InterPro" id="IPR018723">
    <property type="entry name" value="DUF2254_membrane"/>
</dbReference>
<keyword evidence="1" id="KW-0812">Transmembrane</keyword>
<comment type="caution">
    <text evidence="2">The sequence shown here is derived from an EMBL/GenBank/DDBJ whole genome shotgun (WGS) entry which is preliminary data.</text>
</comment>
<dbReference type="Pfam" id="PF10011">
    <property type="entry name" value="DUF2254"/>
    <property type="match status" value="1"/>
</dbReference>
<feature type="transmembrane region" description="Helical" evidence="1">
    <location>
        <begin position="69"/>
        <end position="94"/>
    </location>
</feature>
<proteinExistence type="predicted"/>
<protein>
    <submittedName>
        <fullName evidence="2">DUF2254 domain-containing protein</fullName>
    </submittedName>
</protein>
<evidence type="ECO:0000313" key="2">
    <source>
        <dbReference type="EMBL" id="MCT8973653.1"/>
    </source>
</evidence>
<feature type="transmembrane region" description="Helical" evidence="1">
    <location>
        <begin position="21"/>
        <end position="41"/>
    </location>
</feature>
<evidence type="ECO:0000256" key="1">
    <source>
        <dbReference type="SAM" id="Phobius"/>
    </source>
</evidence>